<dbReference type="GO" id="GO:0016709">
    <property type="term" value="F:oxidoreductase activity, acting on paired donors, with incorporation or reduction of molecular oxygen, NAD(P)H as one donor, and incorporation of one atom of oxygen"/>
    <property type="evidence" value="ECO:0007669"/>
    <property type="project" value="UniProtKB-ARBA"/>
</dbReference>
<dbReference type="SUPFAM" id="SSF51905">
    <property type="entry name" value="FAD/NAD(P)-binding domain"/>
    <property type="match status" value="1"/>
</dbReference>
<dbReference type="GO" id="GO:0071949">
    <property type="term" value="F:FAD binding"/>
    <property type="evidence" value="ECO:0007669"/>
    <property type="project" value="InterPro"/>
</dbReference>
<keyword evidence="6" id="KW-1185">Reference proteome</keyword>
<keyword evidence="2" id="KW-0285">Flavoprotein</keyword>
<name>A0A917F156_9MICO</name>
<protein>
    <recommendedName>
        <fullName evidence="4">FAD-binding domain-containing protein</fullName>
    </recommendedName>
</protein>
<feature type="domain" description="FAD-binding" evidence="4">
    <location>
        <begin position="178"/>
        <end position="382"/>
    </location>
</feature>
<dbReference type="InterPro" id="IPR050641">
    <property type="entry name" value="RIFMO-like"/>
</dbReference>
<evidence type="ECO:0000256" key="3">
    <source>
        <dbReference type="ARBA" id="ARBA00022827"/>
    </source>
</evidence>
<keyword evidence="3" id="KW-0274">FAD</keyword>
<dbReference type="PRINTS" id="PR00420">
    <property type="entry name" value="RNGMNOXGNASE"/>
</dbReference>
<dbReference type="EMBL" id="BMGP01000005">
    <property type="protein sequence ID" value="GGF34560.1"/>
    <property type="molecule type" value="Genomic_DNA"/>
</dbReference>
<dbReference type="InterPro" id="IPR036188">
    <property type="entry name" value="FAD/NAD-bd_sf"/>
</dbReference>
<dbReference type="Pfam" id="PF21274">
    <property type="entry name" value="Rng_hyd_C"/>
    <property type="match status" value="1"/>
</dbReference>
<feature type="domain" description="FAD-binding" evidence="4">
    <location>
        <begin position="5"/>
        <end position="139"/>
    </location>
</feature>
<dbReference type="Proteomes" id="UP000598775">
    <property type="component" value="Unassembled WGS sequence"/>
</dbReference>
<dbReference type="Pfam" id="PF01494">
    <property type="entry name" value="FAD_binding_3"/>
    <property type="match status" value="2"/>
</dbReference>
<comment type="caution">
    <text evidence="5">The sequence shown here is derived from an EMBL/GenBank/DDBJ whole genome shotgun (WGS) entry which is preliminary data.</text>
</comment>
<dbReference type="PANTHER" id="PTHR43004:SF19">
    <property type="entry name" value="BINDING MONOOXYGENASE, PUTATIVE (JCVI)-RELATED"/>
    <property type="match status" value="1"/>
</dbReference>
<evidence type="ECO:0000313" key="6">
    <source>
        <dbReference type="Proteomes" id="UP000598775"/>
    </source>
</evidence>
<dbReference type="InterPro" id="IPR002938">
    <property type="entry name" value="FAD-bd"/>
</dbReference>
<reference evidence="5 6" key="1">
    <citation type="journal article" date="2014" name="Int. J. Syst. Evol. Microbiol.">
        <title>Complete genome sequence of Corynebacterium casei LMG S-19264T (=DSM 44701T), isolated from a smear-ripened cheese.</title>
        <authorList>
            <consortium name="US DOE Joint Genome Institute (JGI-PGF)"/>
            <person name="Walter F."/>
            <person name="Albersmeier A."/>
            <person name="Kalinowski J."/>
            <person name="Ruckert C."/>
        </authorList>
    </citation>
    <scope>NUCLEOTIDE SEQUENCE [LARGE SCALE GENOMIC DNA]</scope>
    <source>
        <strain evidence="5 6">CGMCC 1.12976</strain>
    </source>
</reference>
<sequence length="549" mass="58185">MQQYGVVIVGAGSVGMMLAAELTLAGVEVALLERRPSQELAGSRAGGLQSRTIEVFDQRGIAERFLEAGTTAQVQRFGEVTLDISDFPTRHPYGLGLWQNRIEAILAEWLSELGVTIHYGCEVTGVEPDEAGVTVRLGDGHPVLEGAGSTATDGAIESTAGDGHPVLEGAGSTATNGAIESTAGDGHLGGAHALRAQYVVGCDGGRSLVRKAAGIDFAGWDATVSNLVAEVEYGAPPEFGMKHDALGSHGIGPISPGSETVRVVVTESELRQGAAEPTLDDLRAAMRAVWGTDFGVHSPTWISRFTDAARQATSYRSGRLLIAGDAAHVHYPAGGQGLNIGVQDAVNLGWKLARVVTGRSPESLLDTYESERHPVAARVLRDTLAQVGLRRSDERSVAVAEAVVELLSLDAARKRWGARLSGLGVRYDVANGAAGHPLLGRRMPDLPLLVDERPLQMYTLLHAAQPLLITFGQPLSGELLRPWRQYIRAVVATYDGAWELPELGEVAAPAAVLVRPDGYVAWVGDGTEAGLVEALTTWFGTDEKETHKF</sequence>
<accession>A0A917F156</accession>
<dbReference type="RefSeq" id="WP_307821454.1">
    <property type="nucleotide sequence ID" value="NZ_JACDTW010000004.1"/>
</dbReference>
<evidence type="ECO:0000259" key="4">
    <source>
        <dbReference type="Pfam" id="PF01494"/>
    </source>
</evidence>
<evidence type="ECO:0000256" key="2">
    <source>
        <dbReference type="ARBA" id="ARBA00022630"/>
    </source>
</evidence>
<dbReference type="Gene3D" id="3.50.50.60">
    <property type="entry name" value="FAD/NAD(P)-binding domain"/>
    <property type="match status" value="3"/>
</dbReference>
<organism evidence="5 6">
    <name type="scientific">Subtercola lobariae</name>
    <dbReference type="NCBI Taxonomy" id="1588641"/>
    <lineage>
        <taxon>Bacteria</taxon>
        <taxon>Bacillati</taxon>
        <taxon>Actinomycetota</taxon>
        <taxon>Actinomycetes</taxon>
        <taxon>Micrococcales</taxon>
        <taxon>Microbacteriaceae</taxon>
        <taxon>Subtercola</taxon>
    </lineage>
</organism>
<dbReference type="Gene3D" id="3.40.30.120">
    <property type="match status" value="1"/>
</dbReference>
<evidence type="ECO:0000256" key="1">
    <source>
        <dbReference type="ARBA" id="ARBA00001974"/>
    </source>
</evidence>
<comment type="cofactor">
    <cofactor evidence="1">
        <name>FAD</name>
        <dbReference type="ChEBI" id="CHEBI:57692"/>
    </cofactor>
</comment>
<dbReference type="PANTHER" id="PTHR43004">
    <property type="entry name" value="TRK SYSTEM POTASSIUM UPTAKE PROTEIN"/>
    <property type="match status" value="1"/>
</dbReference>
<gene>
    <name evidence="5" type="ORF">GCM10011399_29580</name>
</gene>
<evidence type="ECO:0000313" key="5">
    <source>
        <dbReference type="EMBL" id="GGF34560.1"/>
    </source>
</evidence>
<dbReference type="AlphaFoldDB" id="A0A917F156"/>
<proteinExistence type="predicted"/>